<reference evidence="1" key="1">
    <citation type="submission" date="2020-05" db="EMBL/GenBank/DDBJ databases">
        <authorList>
            <person name="Chiriac C."/>
            <person name="Salcher M."/>
            <person name="Ghai R."/>
            <person name="Kavagutti S V."/>
        </authorList>
    </citation>
    <scope>NUCLEOTIDE SEQUENCE</scope>
</reference>
<evidence type="ECO:0000313" key="1">
    <source>
        <dbReference type="EMBL" id="CAB4187239.1"/>
    </source>
</evidence>
<gene>
    <name evidence="1" type="ORF">UFOVP1155_9</name>
</gene>
<proteinExistence type="predicted"/>
<organism evidence="1">
    <name type="scientific">uncultured Caudovirales phage</name>
    <dbReference type="NCBI Taxonomy" id="2100421"/>
    <lineage>
        <taxon>Viruses</taxon>
        <taxon>Duplodnaviria</taxon>
        <taxon>Heunggongvirae</taxon>
        <taxon>Uroviricota</taxon>
        <taxon>Caudoviricetes</taxon>
        <taxon>Peduoviridae</taxon>
        <taxon>Maltschvirus</taxon>
        <taxon>Maltschvirus maltsch</taxon>
    </lineage>
</organism>
<accession>A0A6J5QRC4</accession>
<sequence length="63" mass="7238">MNELETRLHSLRATRMVAIDALHLPQSPETMRRLRDNIEMLDGCIAELEARQSVEHKPDWAAA</sequence>
<protein>
    <submittedName>
        <fullName evidence="1">Uncharacterized protein</fullName>
    </submittedName>
</protein>
<name>A0A6J5QRC4_9CAUD</name>
<dbReference type="EMBL" id="LR797111">
    <property type="protein sequence ID" value="CAB4187239.1"/>
    <property type="molecule type" value="Genomic_DNA"/>
</dbReference>